<evidence type="ECO:0000259" key="3">
    <source>
        <dbReference type="Pfam" id="PF07510"/>
    </source>
</evidence>
<dbReference type="KEGG" id="fiy:BN1229_v1_1803"/>
<dbReference type="AlphaFoldDB" id="A0A0D6JFF4"/>
<feature type="domain" description="GmrSD restriction endonucleases C-terminal" evidence="3">
    <location>
        <begin position="458"/>
        <end position="581"/>
    </location>
</feature>
<dbReference type="InterPro" id="IPR004919">
    <property type="entry name" value="GmrSD_N"/>
</dbReference>
<feature type="compositionally biased region" description="Basic and acidic residues" evidence="1">
    <location>
        <begin position="630"/>
        <end position="644"/>
    </location>
</feature>
<dbReference type="PANTHER" id="PTHR35149:SF1">
    <property type="entry name" value="DUF5655 DOMAIN-CONTAINING PROTEIN"/>
    <property type="match status" value="1"/>
</dbReference>
<evidence type="ECO:0000259" key="2">
    <source>
        <dbReference type="Pfam" id="PF03235"/>
    </source>
</evidence>
<dbReference type="InterPro" id="IPR011089">
    <property type="entry name" value="GmrSD_C"/>
</dbReference>
<evidence type="ECO:0000256" key="1">
    <source>
        <dbReference type="SAM" id="MobiDB-lite"/>
    </source>
</evidence>
<keyword evidence="5" id="KW-1185">Reference proteome</keyword>
<feature type="region of interest" description="Disordered" evidence="1">
    <location>
        <begin position="613"/>
        <end position="652"/>
    </location>
</feature>
<evidence type="ECO:0000313" key="4">
    <source>
        <dbReference type="EMBL" id="CPR18643.1"/>
    </source>
</evidence>
<proteinExistence type="predicted"/>
<dbReference type="Pfam" id="PF03235">
    <property type="entry name" value="GmrSD_N"/>
    <property type="match status" value="1"/>
</dbReference>
<evidence type="ECO:0000313" key="5">
    <source>
        <dbReference type="Proteomes" id="UP000033187"/>
    </source>
</evidence>
<dbReference type="Pfam" id="PF07510">
    <property type="entry name" value="GmrSD_C"/>
    <property type="match status" value="1"/>
</dbReference>
<organism evidence="4 5">
    <name type="scientific">Candidatus Filomicrobium marinum</name>
    <dbReference type="NCBI Taxonomy" id="1608628"/>
    <lineage>
        <taxon>Bacteria</taxon>
        <taxon>Pseudomonadati</taxon>
        <taxon>Pseudomonadota</taxon>
        <taxon>Alphaproteobacteria</taxon>
        <taxon>Hyphomicrobiales</taxon>
        <taxon>Hyphomicrobiaceae</taxon>
        <taxon>Filomicrobium</taxon>
    </lineage>
</organism>
<accession>A0A0D6JFF4</accession>
<dbReference type="KEGG" id="fil:BN1229_v1_1799"/>
<dbReference type="PANTHER" id="PTHR35149">
    <property type="entry name" value="SLL5132 PROTEIN"/>
    <property type="match status" value="1"/>
</dbReference>
<name>A0A0D6JFF4_9HYPH</name>
<evidence type="ECO:0008006" key="6">
    <source>
        <dbReference type="Google" id="ProtNLM"/>
    </source>
</evidence>
<sequence length="652" mass="73530">MQNGGAANCDSPSMSYTLKSEDTAIGRLLSGHSAFQIPAFQRDYSWREEQADRLLDDIIAAAENAAEVQPALPLFLGTMLFVGSDDPEASVRTSIVVDGQQRLLTLTILIAVLRDFAPLEEQPELHRRIALLPGVGRLQTDTFHVTPREADAAFFRRAIQRPGATRSPRGRPVLEPGNEAQSNMEEIRSFFVRRIRPMSAERRAGIAEFLFESCRVLTLWTHDIDYAHGIFLSINKPGLPLTEEDVILAEVIGPLHAEQRRRYQPIIAQMSRYREPRKAGRRQGKTFFTHLGLAQEWSNDRMITQLRRAVARAGGPQRFAQSIFEPMADAYVVTRGREDGHNTMREAGELLGRLRVLERFCDDEWVPVAMLALIRFKEDQTALCAFLKALDRYALALSVLRPIQSERRASYRRIIAELHASDSVRDPESLFALDDHQQAALLRRAALRLKDAANGASKAILIRLDAHFSGLPISHYLGLLENTAYTVEHVLPKGERLARASGWNQAFPGAENRQACAWSIGNLLLMEESRNADARQHDFRAKHDIYFPDAEAHALHLTEEFRSLEDWTRATLEARHIRLMEAFKTIWRIDGPIPELPERGPSIQRIRAARVRLPQANAEYDEDTAVGDDTAEHDPQTSADRPDTTRPSSDNS</sequence>
<dbReference type="EMBL" id="LN829119">
    <property type="protein sequence ID" value="CPR18643.1"/>
    <property type="molecule type" value="Genomic_DNA"/>
</dbReference>
<feature type="compositionally biased region" description="Acidic residues" evidence="1">
    <location>
        <begin position="619"/>
        <end position="629"/>
    </location>
</feature>
<dbReference type="Proteomes" id="UP000033187">
    <property type="component" value="Chromosome 1"/>
</dbReference>
<reference evidence="5" key="1">
    <citation type="submission" date="2015-02" db="EMBL/GenBank/DDBJ databases">
        <authorList>
            <person name="Chooi Y.-H."/>
        </authorList>
    </citation>
    <scope>NUCLEOTIDE SEQUENCE [LARGE SCALE GENOMIC DNA]</scope>
    <source>
        <strain evidence="5">strain Y</strain>
    </source>
</reference>
<gene>
    <name evidence="4" type="ORF">YBN1229_v1_1803</name>
</gene>
<feature type="domain" description="GmrSD restriction endonucleases N-terminal" evidence="2">
    <location>
        <begin position="26"/>
        <end position="251"/>
    </location>
</feature>
<protein>
    <recommendedName>
        <fullName evidence="6">DUF262 domain-containing protein</fullName>
    </recommendedName>
</protein>
<dbReference type="OrthoDB" id="9798761at2"/>